<feature type="repeat" description="ANK" evidence="3">
    <location>
        <begin position="49"/>
        <end position="73"/>
    </location>
</feature>
<dbReference type="EMBL" id="JAHLQT010013550">
    <property type="protein sequence ID" value="KAG7170778.1"/>
    <property type="molecule type" value="Genomic_DNA"/>
</dbReference>
<gene>
    <name evidence="4" type="primary">Ankrd28-L3</name>
    <name evidence="4" type="ORF">Hamer_G024687</name>
</gene>
<dbReference type="Pfam" id="PF13637">
    <property type="entry name" value="Ank_4"/>
    <property type="match status" value="1"/>
</dbReference>
<accession>A0A8J5KEB3</accession>
<dbReference type="PROSITE" id="PS50297">
    <property type="entry name" value="ANK_REP_REGION"/>
    <property type="match status" value="3"/>
</dbReference>
<dbReference type="SUPFAM" id="SSF48403">
    <property type="entry name" value="Ankyrin repeat"/>
    <property type="match status" value="1"/>
</dbReference>
<comment type="caution">
    <text evidence="4">The sequence shown here is derived from an EMBL/GenBank/DDBJ whole genome shotgun (WGS) entry which is preliminary data.</text>
</comment>
<dbReference type="Pfam" id="PF12796">
    <property type="entry name" value="Ank_2"/>
    <property type="match status" value="2"/>
</dbReference>
<dbReference type="GO" id="GO:0085020">
    <property type="term" value="P:protein K6-linked ubiquitination"/>
    <property type="evidence" value="ECO:0007669"/>
    <property type="project" value="TreeGrafter"/>
</dbReference>
<dbReference type="PROSITE" id="PS50088">
    <property type="entry name" value="ANK_REPEAT"/>
    <property type="match status" value="3"/>
</dbReference>
<dbReference type="AlphaFoldDB" id="A0A8J5KEB3"/>
<dbReference type="Pfam" id="PF13857">
    <property type="entry name" value="Ank_5"/>
    <property type="match status" value="1"/>
</dbReference>
<evidence type="ECO:0000313" key="4">
    <source>
        <dbReference type="EMBL" id="KAG7170778.1"/>
    </source>
</evidence>
<dbReference type="InterPro" id="IPR036770">
    <property type="entry name" value="Ankyrin_rpt-contain_sf"/>
</dbReference>
<reference evidence="4" key="1">
    <citation type="journal article" date="2021" name="Sci. Adv.">
        <title>The American lobster genome reveals insights on longevity, neural, and immune adaptations.</title>
        <authorList>
            <person name="Polinski J.M."/>
            <person name="Zimin A.V."/>
            <person name="Clark K.F."/>
            <person name="Kohn A.B."/>
            <person name="Sadowski N."/>
            <person name="Timp W."/>
            <person name="Ptitsyn A."/>
            <person name="Khanna P."/>
            <person name="Romanova D.Y."/>
            <person name="Williams P."/>
            <person name="Greenwood S.J."/>
            <person name="Moroz L.L."/>
            <person name="Walt D.R."/>
            <person name="Bodnar A.G."/>
        </authorList>
    </citation>
    <scope>NUCLEOTIDE SEQUENCE</scope>
    <source>
        <strain evidence="4">GMGI-L3</strain>
    </source>
</reference>
<proteinExistence type="predicted"/>
<evidence type="ECO:0000256" key="3">
    <source>
        <dbReference type="PROSITE-ProRule" id="PRU00023"/>
    </source>
</evidence>
<feature type="repeat" description="ANK" evidence="3">
    <location>
        <begin position="146"/>
        <end position="178"/>
    </location>
</feature>
<sequence>MVEILLESGAHLDSRNKQGLMPIHLAVQAGHLEVVQAKNYNLATLTGDNQQTVLHLAADNGNLEAVKWLIHPGCINLNLRDRRGRTAEDLARQEHYKEIARHLWSLAKTQQLKLLEAAGSGKVRQVERLIRQGVEVDCKDHRNNRHGRRPIHEAALKGHLDVIKNLLLAGAQREAEDNKGNTAMHFAALGGQVAVMTLLKVNNCVVSPVNNGGETPLHFAAAGNHPDTLKWLLLQGVDKDCKNFSGNTAEDLASRNGFLVAAEVVHNYGREQVPVQVLV</sequence>
<keyword evidence="5" id="KW-1185">Reference proteome</keyword>
<dbReference type="GO" id="GO:0031436">
    <property type="term" value="C:BRCA1-BARD1 complex"/>
    <property type="evidence" value="ECO:0007669"/>
    <property type="project" value="TreeGrafter"/>
</dbReference>
<dbReference type="InterPro" id="IPR002110">
    <property type="entry name" value="Ankyrin_rpt"/>
</dbReference>
<keyword evidence="2 3" id="KW-0040">ANK repeat</keyword>
<dbReference type="GO" id="GO:0004842">
    <property type="term" value="F:ubiquitin-protein transferase activity"/>
    <property type="evidence" value="ECO:0007669"/>
    <property type="project" value="TreeGrafter"/>
</dbReference>
<name>A0A8J5KEB3_HOMAM</name>
<dbReference type="GO" id="GO:0070531">
    <property type="term" value="C:BRCA1-A complex"/>
    <property type="evidence" value="ECO:0007669"/>
    <property type="project" value="TreeGrafter"/>
</dbReference>
<evidence type="ECO:0000256" key="1">
    <source>
        <dbReference type="ARBA" id="ARBA00022737"/>
    </source>
</evidence>
<dbReference type="SMART" id="SM00248">
    <property type="entry name" value="ANK"/>
    <property type="match status" value="6"/>
</dbReference>
<dbReference type="Proteomes" id="UP000747542">
    <property type="component" value="Unassembled WGS sequence"/>
</dbReference>
<protein>
    <submittedName>
        <fullName evidence="4">Serine/threonine-protein phosphatase 6 regulatory ankyrin repeat subunit A-like 3</fullName>
    </submittedName>
</protein>
<feature type="repeat" description="ANK" evidence="3">
    <location>
        <begin position="212"/>
        <end position="244"/>
    </location>
</feature>
<evidence type="ECO:0000256" key="2">
    <source>
        <dbReference type="ARBA" id="ARBA00023043"/>
    </source>
</evidence>
<dbReference type="PANTHER" id="PTHR24171:SF8">
    <property type="entry name" value="BRCA1-ASSOCIATED RING DOMAIN PROTEIN 1"/>
    <property type="match status" value="1"/>
</dbReference>
<dbReference type="PANTHER" id="PTHR24171">
    <property type="entry name" value="ANKYRIN REPEAT DOMAIN-CONTAINING PROTEIN 39-RELATED"/>
    <property type="match status" value="1"/>
</dbReference>
<keyword evidence="1" id="KW-0677">Repeat</keyword>
<organism evidence="4 5">
    <name type="scientific">Homarus americanus</name>
    <name type="common">American lobster</name>
    <dbReference type="NCBI Taxonomy" id="6706"/>
    <lineage>
        <taxon>Eukaryota</taxon>
        <taxon>Metazoa</taxon>
        <taxon>Ecdysozoa</taxon>
        <taxon>Arthropoda</taxon>
        <taxon>Crustacea</taxon>
        <taxon>Multicrustacea</taxon>
        <taxon>Malacostraca</taxon>
        <taxon>Eumalacostraca</taxon>
        <taxon>Eucarida</taxon>
        <taxon>Decapoda</taxon>
        <taxon>Pleocyemata</taxon>
        <taxon>Astacidea</taxon>
        <taxon>Nephropoidea</taxon>
        <taxon>Nephropidae</taxon>
        <taxon>Homarus</taxon>
    </lineage>
</organism>
<evidence type="ECO:0000313" key="5">
    <source>
        <dbReference type="Proteomes" id="UP000747542"/>
    </source>
</evidence>
<dbReference type="Gene3D" id="1.25.40.20">
    <property type="entry name" value="Ankyrin repeat-containing domain"/>
    <property type="match status" value="3"/>
</dbReference>